<dbReference type="Proteomes" id="UP001597299">
    <property type="component" value="Unassembled WGS sequence"/>
</dbReference>
<sequence>MQATSLGERTRSTNRTFVAAIMVAAALAMLPDLAFAQAAPWEQTAQNTYNLIMSIVRWVAIIGVVACGAAAIFGKLSWDWAGKIIIGLVLIFGGTQLVDYFRSGMGG</sequence>
<gene>
    <name evidence="3" type="ORF">ACFSNC_25960</name>
    <name evidence="4" type="ORF">ACFSNC_26270</name>
</gene>
<accession>A0ABW4Z5G9</accession>
<dbReference type="EMBL" id="JBHUHD010000005">
    <property type="protein sequence ID" value="MFD2143857.1"/>
    <property type="molecule type" value="Genomic_DNA"/>
</dbReference>
<name>A0ABW4Z5G9_9HYPH</name>
<reference evidence="5" key="2">
    <citation type="journal article" date="2019" name="Int. J. Syst. Evol. Microbiol.">
        <title>The Global Catalogue of Microorganisms (GCM) 10K type strain sequencing project: providing services to taxonomists for standard genome sequencing and annotation.</title>
        <authorList>
            <consortium name="The Broad Institute Genomics Platform"/>
            <consortium name="The Broad Institute Genome Sequencing Center for Infectious Disease"/>
            <person name="Wu L."/>
            <person name="Ma J."/>
        </authorList>
    </citation>
    <scope>NUCLEOTIDE SEQUENCE [LARGE SCALE GENOMIC DNA]</scope>
    <source>
        <strain evidence="5">CCM 7435</strain>
    </source>
</reference>
<keyword evidence="2" id="KW-1133">Transmembrane helix</keyword>
<evidence type="ECO:0000256" key="2">
    <source>
        <dbReference type="SAM" id="Phobius"/>
    </source>
</evidence>
<dbReference type="Pfam" id="PF04956">
    <property type="entry name" value="TrbC"/>
    <property type="match status" value="1"/>
</dbReference>
<evidence type="ECO:0000313" key="3">
    <source>
        <dbReference type="EMBL" id="MFD2143795.1"/>
    </source>
</evidence>
<evidence type="ECO:0000256" key="1">
    <source>
        <dbReference type="ARBA" id="ARBA00004141"/>
    </source>
</evidence>
<evidence type="ECO:0000313" key="5">
    <source>
        <dbReference type="Proteomes" id="UP001597299"/>
    </source>
</evidence>
<feature type="transmembrane region" description="Helical" evidence="2">
    <location>
        <begin position="80"/>
        <end position="98"/>
    </location>
</feature>
<evidence type="ECO:0000313" key="4">
    <source>
        <dbReference type="EMBL" id="MFD2143857.1"/>
    </source>
</evidence>
<keyword evidence="2" id="KW-0472">Membrane</keyword>
<reference evidence="3" key="3">
    <citation type="submission" date="2024-09" db="EMBL/GenBank/DDBJ databases">
        <authorList>
            <person name="Sun Q."/>
            <person name="Mori K."/>
        </authorList>
    </citation>
    <scope>NUCLEOTIDE SEQUENCE</scope>
    <source>
        <strain evidence="3">CCM 7435</strain>
    </source>
</reference>
<comment type="caution">
    <text evidence="3">The sequence shown here is derived from an EMBL/GenBank/DDBJ whole genome shotgun (WGS) entry which is preliminary data.</text>
</comment>
<proteinExistence type="predicted"/>
<feature type="transmembrane region" description="Helical" evidence="2">
    <location>
        <begin position="52"/>
        <end position="73"/>
    </location>
</feature>
<dbReference type="EMBL" id="JBHUHD010000005">
    <property type="protein sequence ID" value="MFD2143795.1"/>
    <property type="molecule type" value="Genomic_DNA"/>
</dbReference>
<dbReference type="RefSeq" id="WP_213355267.1">
    <property type="nucleotide sequence ID" value="NZ_JAHBGB010000043.1"/>
</dbReference>
<keyword evidence="5" id="KW-1185">Reference proteome</keyword>
<keyword evidence="2" id="KW-0812">Transmembrane</keyword>
<reference evidence="3" key="1">
    <citation type="journal article" date="2014" name="Int. J. Syst. Evol. Microbiol.">
        <title>Complete genome of a new Firmicutes species belonging to the dominant human colonic microbiota ('Ruminococcus bicirculans') reveals two chromosomes and a selective capacity to utilize plant glucans.</title>
        <authorList>
            <consortium name="NISC Comparative Sequencing Program"/>
            <person name="Wegmann U."/>
            <person name="Louis P."/>
            <person name="Goesmann A."/>
            <person name="Henrissat B."/>
            <person name="Duncan S.H."/>
            <person name="Flint H.J."/>
        </authorList>
    </citation>
    <scope>NUCLEOTIDE SEQUENCE</scope>
    <source>
        <strain evidence="3">CCM 7435</strain>
    </source>
</reference>
<organism evidence="3 5">
    <name type="scientific">Ancylobacter oerskovii</name>
    <dbReference type="NCBI Taxonomy" id="459519"/>
    <lineage>
        <taxon>Bacteria</taxon>
        <taxon>Pseudomonadati</taxon>
        <taxon>Pseudomonadota</taxon>
        <taxon>Alphaproteobacteria</taxon>
        <taxon>Hyphomicrobiales</taxon>
        <taxon>Xanthobacteraceae</taxon>
        <taxon>Ancylobacter</taxon>
    </lineage>
</organism>
<dbReference type="InterPro" id="IPR007039">
    <property type="entry name" value="TrbC/VirB2"/>
</dbReference>
<protein>
    <submittedName>
        <fullName evidence="3">TrbC/VirB2 family protein</fullName>
    </submittedName>
</protein>
<comment type="subcellular location">
    <subcellularLocation>
        <location evidence="1">Membrane</location>
        <topology evidence="1">Multi-pass membrane protein</topology>
    </subcellularLocation>
</comment>